<dbReference type="SUPFAM" id="SSF52058">
    <property type="entry name" value="L domain-like"/>
    <property type="match status" value="1"/>
</dbReference>
<comment type="subcellular location">
    <subcellularLocation>
        <location evidence="6">Endomembrane system</location>
        <topology evidence="6">Single-pass membrane protein</topology>
    </subcellularLocation>
    <subcellularLocation>
        <location evidence="1">Membrane</location>
        <topology evidence="1">Single-pass type I membrane protein</topology>
    </subcellularLocation>
</comment>
<evidence type="ECO:0000256" key="6">
    <source>
        <dbReference type="ARBA" id="ARBA00037847"/>
    </source>
</evidence>
<organism evidence="7 8">
    <name type="scientific">Papaver somniferum</name>
    <name type="common">Opium poppy</name>
    <dbReference type="NCBI Taxonomy" id="3469"/>
    <lineage>
        <taxon>Eukaryota</taxon>
        <taxon>Viridiplantae</taxon>
        <taxon>Streptophyta</taxon>
        <taxon>Embryophyta</taxon>
        <taxon>Tracheophyta</taxon>
        <taxon>Spermatophyta</taxon>
        <taxon>Magnoliopsida</taxon>
        <taxon>Ranunculales</taxon>
        <taxon>Papaveraceae</taxon>
        <taxon>Papaveroideae</taxon>
        <taxon>Papaver</taxon>
    </lineage>
</organism>
<evidence type="ECO:0000256" key="4">
    <source>
        <dbReference type="ARBA" id="ARBA00022989"/>
    </source>
</evidence>
<feature type="non-terminal residue" evidence="7">
    <location>
        <position position="1"/>
    </location>
</feature>
<dbReference type="InterPro" id="IPR032675">
    <property type="entry name" value="LRR_dom_sf"/>
</dbReference>
<evidence type="ECO:0000256" key="3">
    <source>
        <dbReference type="ARBA" id="ARBA00022729"/>
    </source>
</evidence>
<dbReference type="Gene3D" id="3.80.10.10">
    <property type="entry name" value="Ribonuclease Inhibitor"/>
    <property type="match status" value="1"/>
</dbReference>
<evidence type="ECO:0000313" key="8">
    <source>
        <dbReference type="Proteomes" id="UP000316621"/>
    </source>
</evidence>
<accession>A0A4Y7KE43</accession>
<evidence type="ECO:0008006" key="9">
    <source>
        <dbReference type="Google" id="ProtNLM"/>
    </source>
</evidence>
<reference evidence="7 8" key="1">
    <citation type="journal article" date="2018" name="Science">
        <title>The opium poppy genome and morphinan production.</title>
        <authorList>
            <person name="Guo L."/>
            <person name="Winzer T."/>
            <person name="Yang X."/>
            <person name="Li Y."/>
            <person name="Ning Z."/>
            <person name="He Z."/>
            <person name="Teodor R."/>
            <person name="Lu Y."/>
            <person name="Bowser T.A."/>
            <person name="Graham I.A."/>
            <person name="Ye K."/>
        </authorList>
    </citation>
    <scope>NUCLEOTIDE SEQUENCE [LARGE SCALE GENOMIC DNA]</scope>
    <source>
        <strain evidence="8">cv. HN1</strain>
        <tissue evidence="7">Leaves</tissue>
    </source>
</reference>
<keyword evidence="3" id="KW-0732">Signal</keyword>
<dbReference type="PANTHER" id="PTHR46084:SF14">
    <property type="entry name" value="PROTEIN KINASE DOMAIN-CONTAINING PROTEIN"/>
    <property type="match status" value="1"/>
</dbReference>
<keyword evidence="2" id="KW-0812">Transmembrane</keyword>
<name>A0A4Y7KE43_PAPSO</name>
<dbReference type="InterPro" id="IPR001611">
    <property type="entry name" value="Leu-rich_rpt"/>
</dbReference>
<evidence type="ECO:0000256" key="2">
    <source>
        <dbReference type="ARBA" id="ARBA00022692"/>
    </source>
</evidence>
<keyword evidence="8" id="KW-1185">Reference proteome</keyword>
<keyword evidence="4" id="KW-1133">Transmembrane helix</keyword>
<evidence type="ECO:0000313" key="7">
    <source>
        <dbReference type="EMBL" id="RZC70620.1"/>
    </source>
</evidence>
<dbReference type="Proteomes" id="UP000316621">
    <property type="component" value="Chromosome 7"/>
</dbReference>
<dbReference type="AlphaFoldDB" id="A0A4Y7KE43"/>
<dbReference type="GO" id="GO:0012505">
    <property type="term" value="C:endomembrane system"/>
    <property type="evidence" value="ECO:0007669"/>
    <property type="project" value="UniProtKB-SubCell"/>
</dbReference>
<protein>
    <recommendedName>
        <fullName evidence="9">LRR receptor-like serine/threonine-protein kinase</fullName>
    </recommendedName>
</protein>
<gene>
    <name evidence="7" type="ORF">C5167_033767</name>
</gene>
<dbReference type="OMA" id="ANFEHNI"/>
<sequence length="72" mass="8033">ELKRSLSRRNPCSRIFWRNNSFTGTIPEEIEELKELEVLDLGYNNFAGPVPSDLGSNLSLATLAAYLTTTDS</sequence>
<evidence type="ECO:0000256" key="1">
    <source>
        <dbReference type="ARBA" id="ARBA00004479"/>
    </source>
</evidence>
<dbReference type="EMBL" id="CM010721">
    <property type="protein sequence ID" value="RZC70620.1"/>
    <property type="molecule type" value="Genomic_DNA"/>
</dbReference>
<evidence type="ECO:0000256" key="5">
    <source>
        <dbReference type="ARBA" id="ARBA00023136"/>
    </source>
</evidence>
<dbReference type="GO" id="GO:0016020">
    <property type="term" value="C:membrane"/>
    <property type="evidence" value="ECO:0007669"/>
    <property type="project" value="UniProtKB-SubCell"/>
</dbReference>
<dbReference type="Pfam" id="PF00560">
    <property type="entry name" value="LRR_1"/>
    <property type="match status" value="2"/>
</dbReference>
<keyword evidence="5" id="KW-0472">Membrane</keyword>
<proteinExistence type="predicted"/>
<dbReference type="PANTHER" id="PTHR46084">
    <property type="entry name" value="PROTEIN MALE DISCOVERER 2"/>
    <property type="match status" value="1"/>
</dbReference>
<dbReference type="Gramene" id="RZC70620">
    <property type="protein sequence ID" value="RZC70620"/>
    <property type="gene ID" value="C5167_033767"/>
</dbReference>